<organism evidence="1 2">
    <name type="scientific">Filimonas zeae</name>
    <dbReference type="NCBI Taxonomy" id="1737353"/>
    <lineage>
        <taxon>Bacteria</taxon>
        <taxon>Pseudomonadati</taxon>
        <taxon>Bacteroidota</taxon>
        <taxon>Chitinophagia</taxon>
        <taxon>Chitinophagales</taxon>
        <taxon>Chitinophagaceae</taxon>
        <taxon>Filimonas</taxon>
    </lineage>
</organism>
<proteinExistence type="predicted"/>
<name>A0A917IWZ0_9BACT</name>
<evidence type="ECO:0000313" key="2">
    <source>
        <dbReference type="Proteomes" id="UP000627292"/>
    </source>
</evidence>
<evidence type="ECO:0000313" key="1">
    <source>
        <dbReference type="EMBL" id="GGH65824.1"/>
    </source>
</evidence>
<reference evidence="1" key="2">
    <citation type="submission" date="2020-09" db="EMBL/GenBank/DDBJ databases">
        <authorList>
            <person name="Sun Q."/>
            <person name="Zhou Y."/>
        </authorList>
    </citation>
    <scope>NUCLEOTIDE SEQUENCE</scope>
    <source>
        <strain evidence="1">CGMCC 1.15290</strain>
    </source>
</reference>
<keyword evidence="2" id="KW-1185">Reference proteome</keyword>
<dbReference type="Proteomes" id="UP000627292">
    <property type="component" value="Unassembled WGS sequence"/>
</dbReference>
<accession>A0A917IWZ0</accession>
<dbReference type="EMBL" id="BMIB01000002">
    <property type="protein sequence ID" value="GGH65824.1"/>
    <property type="molecule type" value="Genomic_DNA"/>
</dbReference>
<protein>
    <submittedName>
        <fullName evidence="1">Uncharacterized protein</fullName>
    </submittedName>
</protein>
<dbReference type="AlphaFoldDB" id="A0A917IWZ0"/>
<dbReference type="RefSeq" id="WP_188951835.1">
    <property type="nucleotide sequence ID" value="NZ_BMIB01000002.1"/>
</dbReference>
<sequence>MTRYCWIIFLISGLGHGCDNQTRNDGNNRNACFVYPKEIDSLHLQELYDSARWYVYTWHCDGIYNAGNKVSKNMSFGELPLKFRGVSLRKDVIEINFYFFDEIEMRSILTSMTKDNKQFLSGVAFDVKTRKRVYMLSPSGFHAVEKGSNTRYDNPLQPEVLDYIKNNFGKLNICFREEVERRGVMSLK</sequence>
<comment type="caution">
    <text evidence="1">The sequence shown here is derived from an EMBL/GenBank/DDBJ whole genome shotgun (WGS) entry which is preliminary data.</text>
</comment>
<reference evidence="1" key="1">
    <citation type="journal article" date="2014" name="Int. J. Syst. Evol. Microbiol.">
        <title>Complete genome sequence of Corynebacterium casei LMG S-19264T (=DSM 44701T), isolated from a smear-ripened cheese.</title>
        <authorList>
            <consortium name="US DOE Joint Genome Institute (JGI-PGF)"/>
            <person name="Walter F."/>
            <person name="Albersmeier A."/>
            <person name="Kalinowski J."/>
            <person name="Ruckert C."/>
        </authorList>
    </citation>
    <scope>NUCLEOTIDE SEQUENCE</scope>
    <source>
        <strain evidence="1">CGMCC 1.15290</strain>
    </source>
</reference>
<gene>
    <name evidence="1" type="ORF">GCM10011379_19380</name>
</gene>